<dbReference type="Gene3D" id="2.60.120.10">
    <property type="entry name" value="Jelly Rolls"/>
    <property type="match status" value="1"/>
</dbReference>
<reference evidence="6 7" key="1">
    <citation type="submission" date="2018-06" db="EMBL/GenBank/DDBJ databases">
        <title>Thermoflavimicrobium daqus sp. nov., a thermophilic microbe isolated from Moutai-flavour Daqu.</title>
        <authorList>
            <person name="Wang X."/>
            <person name="Zhou H."/>
        </authorList>
    </citation>
    <scope>NUCLEOTIDE SEQUENCE [LARGE SCALE GENOMIC DNA]</scope>
    <source>
        <strain evidence="6 7">FBKL4.011</strain>
    </source>
</reference>
<sequence>MNLHKGEVLFIQGEQGDIFRLKNGLLKVVRFQEDGTCVLLNLLTPGELFPHHSLFSPKPYYATVSAVLPSEVQVIPADSWYKELKENPAKQFELAQILERNLVRMQERVSMTTVPTSKRIPLFRDWLYKYCPDHPIEDLLTQEEIGQFLGMSRETVNRYLKKNKIINESFVK</sequence>
<dbReference type="RefSeq" id="WP_113658423.1">
    <property type="nucleotide sequence ID" value="NZ_KZ845665.1"/>
</dbReference>
<evidence type="ECO:0000256" key="3">
    <source>
        <dbReference type="ARBA" id="ARBA00023159"/>
    </source>
</evidence>
<dbReference type="Pfam" id="PF13545">
    <property type="entry name" value="HTH_Crp_2"/>
    <property type="match status" value="1"/>
</dbReference>
<keyword evidence="1" id="KW-0805">Transcription regulation</keyword>
<dbReference type="SUPFAM" id="SSF46785">
    <property type="entry name" value="Winged helix' DNA-binding domain"/>
    <property type="match status" value="1"/>
</dbReference>
<evidence type="ECO:0000313" key="7">
    <source>
        <dbReference type="Proteomes" id="UP000251213"/>
    </source>
</evidence>
<dbReference type="Pfam" id="PF00027">
    <property type="entry name" value="cNMP_binding"/>
    <property type="match status" value="1"/>
</dbReference>
<dbReference type="InterPro" id="IPR000595">
    <property type="entry name" value="cNMP-bd_dom"/>
</dbReference>
<keyword evidence="7" id="KW-1185">Reference proteome</keyword>
<dbReference type="EMBL" id="QJKK01000003">
    <property type="protein sequence ID" value="RAL25809.1"/>
    <property type="molecule type" value="Genomic_DNA"/>
</dbReference>
<dbReference type="SUPFAM" id="SSF51206">
    <property type="entry name" value="cAMP-binding domain-like"/>
    <property type="match status" value="1"/>
</dbReference>
<evidence type="ECO:0000256" key="4">
    <source>
        <dbReference type="ARBA" id="ARBA00023163"/>
    </source>
</evidence>
<dbReference type="Proteomes" id="UP000251213">
    <property type="component" value="Unassembled WGS sequence"/>
</dbReference>
<gene>
    <name evidence="6" type="ORF">DL897_06960</name>
</gene>
<accession>A0A364K674</accession>
<proteinExistence type="predicted"/>
<dbReference type="InterPro" id="IPR012318">
    <property type="entry name" value="HTH_CRP"/>
</dbReference>
<evidence type="ECO:0000256" key="2">
    <source>
        <dbReference type="ARBA" id="ARBA00023125"/>
    </source>
</evidence>
<dbReference type="CDD" id="cd00038">
    <property type="entry name" value="CAP_ED"/>
    <property type="match status" value="1"/>
</dbReference>
<dbReference type="InterPro" id="IPR036390">
    <property type="entry name" value="WH_DNA-bd_sf"/>
</dbReference>
<evidence type="ECO:0000313" key="6">
    <source>
        <dbReference type="EMBL" id="RAL25809.1"/>
    </source>
</evidence>
<dbReference type="InterPro" id="IPR036388">
    <property type="entry name" value="WH-like_DNA-bd_sf"/>
</dbReference>
<keyword evidence="4" id="KW-0804">Transcription</keyword>
<organism evidence="6 7">
    <name type="scientific">Thermoflavimicrobium daqui</name>
    <dbReference type="NCBI Taxonomy" id="2137476"/>
    <lineage>
        <taxon>Bacteria</taxon>
        <taxon>Bacillati</taxon>
        <taxon>Bacillota</taxon>
        <taxon>Bacilli</taxon>
        <taxon>Bacillales</taxon>
        <taxon>Thermoactinomycetaceae</taxon>
        <taxon>Thermoflavimicrobium</taxon>
    </lineage>
</organism>
<dbReference type="PANTHER" id="PTHR24567">
    <property type="entry name" value="CRP FAMILY TRANSCRIPTIONAL REGULATORY PROTEIN"/>
    <property type="match status" value="1"/>
</dbReference>
<dbReference type="GO" id="GO:0005829">
    <property type="term" value="C:cytosol"/>
    <property type="evidence" value="ECO:0007669"/>
    <property type="project" value="TreeGrafter"/>
</dbReference>
<dbReference type="InterPro" id="IPR014710">
    <property type="entry name" value="RmlC-like_jellyroll"/>
</dbReference>
<dbReference type="PANTHER" id="PTHR24567:SF74">
    <property type="entry name" value="HTH-TYPE TRANSCRIPTIONAL REGULATOR ARCR"/>
    <property type="match status" value="1"/>
</dbReference>
<name>A0A364K674_9BACL</name>
<reference evidence="6 7" key="2">
    <citation type="submission" date="2018-06" db="EMBL/GenBank/DDBJ databases">
        <authorList>
            <person name="Zhirakovskaya E."/>
        </authorList>
    </citation>
    <scope>NUCLEOTIDE SEQUENCE [LARGE SCALE GENOMIC DNA]</scope>
    <source>
        <strain evidence="6 7">FBKL4.011</strain>
    </source>
</reference>
<dbReference type="Gene3D" id="1.10.10.10">
    <property type="entry name" value="Winged helix-like DNA-binding domain superfamily/Winged helix DNA-binding domain"/>
    <property type="match status" value="1"/>
</dbReference>
<dbReference type="GO" id="GO:0003700">
    <property type="term" value="F:DNA-binding transcription factor activity"/>
    <property type="evidence" value="ECO:0007669"/>
    <property type="project" value="TreeGrafter"/>
</dbReference>
<protein>
    <submittedName>
        <fullName evidence="6">Crp/Fnr family transcriptional regulator</fullName>
    </submittedName>
</protein>
<dbReference type="PROSITE" id="PS50042">
    <property type="entry name" value="CNMP_BINDING_3"/>
    <property type="match status" value="1"/>
</dbReference>
<evidence type="ECO:0000256" key="1">
    <source>
        <dbReference type="ARBA" id="ARBA00023015"/>
    </source>
</evidence>
<comment type="caution">
    <text evidence="6">The sequence shown here is derived from an EMBL/GenBank/DDBJ whole genome shotgun (WGS) entry which is preliminary data.</text>
</comment>
<dbReference type="InterPro" id="IPR050397">
    <property type="entry name" value="Env_Response_Regulators"/>
</dbReference>
<dbReference type="GO" id="GO:0003677">
    <property type="term" value="F:DNA binding"/>
    <property type="evidence" value="ECO:0007669"/>
    <property type="project" value="UniProtKB-KW"/>
</dbReference>
<evidence type="ECO:0000259" key="5">
    <source>
        <dbReference type="PROSITE" id="PS50042"/>
    </source>
</evidence>
<keyword evidence="2" id="KW-0238">DNA-binding</keyword>
<dbReference type="OrthoDB" id="2903186at2"/>
<dbReference type="InterPro" id="IPR018490">
    <property type="entry name" value="cNMP-bd_dom_sf"/>
</dbReference>
<keyword evidence="3" id="KW-0010">Activator</keyword>
<dbReference type="AlphaFoldDB" id="A0A364K674"/>
<feature type="domain" description="Cyclic nucleotide-binding" evidence="5">
    <location>
        <begin position="1"/>
        <end position="101"/>
    </location>
</feature>